<protein>
    <recommendedName>
        <fullName evidence="1">Transposase Tc1-like domain-containing protein</fullName>
    </recommendedName>
</protein>
<name>A0A9X0DHY3_9HELO</name>
<gene>
    <name evidence="2" type="ORF">OCU04_006537</name>
</gene>
<feature type="domain" description="Transposase Tc1-like" evidence="1">
    <location>
        <begin position="78"/>
        <end position="132"/>
    </location>
</feature>
<dbReference type="InterPro" id="IPR002492">
    <property type="entry name" value="Transposase_Tc1-like"/>
</dbReference>
<dbReference type="GO" id="GO:0003677">
    <property type="term" value="F:DNA binding"/>
    <property type="evidence" value="ECO:0007669"/>
    <property type="project" value="InterPro"/>
</dbReference>
<reference evidence="2" key="1">
    <citation type="submission" date="2022-11" db="EMBL/GenBank/DDBJ databases">
        <title>Genome Resource of Sclerotinia nivalis Strain SnTB1, a Plant Pathogen Isolated from American Ginseng.</title>
        <authorList>
            <person name="Fan S."/>
        </authorList>
    </citation>
    <scope>NUCLEOTIDE SEQUENCE</scope>
    <source>
        <strain evidence="2">SnTB1</strain>
    </source>
</reference>
<evidence type="ECO:0000313" key="2">
    <source>
        <dbReference type="EMBL" id="KAJ8064186.1"/>
    </source>
</evidence>
<dbReference type="InterPro" id="IPR009057">
    <property type="entry name" value="Homeodomain-like_sf"/>
</dbReference>
<dbReference type="OrthoDB" id="3559205at2759"/>
<dbReference type="Proteomes" id="UP001152300">
    <property type="component" value="Unassembled WGS sequence"/>
</dbReference>
<comment type="caution">
    <text evidence="2">The sequence shown here is derived from an EMBL/GenBank/DDBJ whole genome shotgun (WGS) entry which is preliminary data.</text>
</comment>
<dbReference type="EMBL" id="JAPEIS010000007">
    <property type="protein sequence ID" value="KAJ8064186.1"/>
    <property type="molecule type" value="Genomic_DNA"/>
</dbReference>
<sequence>MIQFGDEDDNHQFHENWKTPRRSRIIQARDLGKSWGWIEQNLGIPRSTARSIIKSNSTRRTRKGKVYLPSMISVKEIRRIIRTIARNWTGRRMTFEQIKNVLGIQASVRTIRRELRRHGYRRCIIYSRPFISRV</sequence>
<evidence type="ECO:0000313" key="3">
    <source>
        <dbReference type="Proteomes" id="UP001152300"/>
    </source>
</evidence>
<dbReference type="SUPFAM" id="SSF46689">
    <property type="entry name" value="Homeodomain-like"/>
    <property type="match status" value="1"/>
</dbReference>
<dbReference type="AlphaFoldDB" id="A0A9X0DHY3"/>
<keyword evidence="3" id="KW-1185">Reference proteome</keyword>
<dbReference type="GO" id="GO:0015074">
    <property type="term" value="P:DNA integration"/>
    <property type="evidence" value="ECO:0007669"/>
    <property type="project" value="InterPro"/>
</dbReference>
<proteinExistence type="predicted"/>
<dbReference type="Gene3D" id="1.10.10.10">
    <property type="entry name" value="Winged helix-like DNA-binding domain superfamily/Winged helix DNA-binding domain"/>
    <property type="match status" value="1"/>
</dbReference>
<organism evidence="2 3">
    <name type="scientific">Sclerotinia nivalis</name>
    <dbReference type="NCBI Taxonomy" id="352851"/>
    <lineage>
        <taxon>Eukaryota</taxon>
        <taxon>Fungi</taxon>
        <taxon>Dikarya</taxon>
        <taxon>Ascomycota</taxon>
        <taxon>Pezizomycotina</taxon>
        <taxon>Leotiomycetes</taxon>
        <taxon>Helotiales</taxon>
        <taxon>Sclerotiniaceae</taxon>
        <taxon>Sclerotinia</taxon>
    </lineage>
</organism>
<evidence type="ECO:0000259" key="1">
    <source>
        <dbReference type="Pfam" id="PF01498"/>
    </source>
</evidence>
<dbReference type="GO" id="GO:0006313">
    <property type="term" value="P:DNA transposition"/>
    <property type="evidence" value="ECO:0007669"/>
    <property type="project" value="InterPro"/>
</dbReference>
<accession>A0A9X0DHY3</accession>
<dbReference type="Pfam" id="PF01498">
    <property type="entry name" value="HTH_Tnp_Tc3_2"/>
    <property type="match status" value="1"/>
</dbReference>
<dbReference type="InterPro" id="IPR036388">
    <property type="entry name" value="WH-like_DNA-bd_sf"/>
</dbReference>